<proteinExistence type="inferred from homology"/>
<evidence type="ECO:0000256" key="1">
    <source>
        <dbReference type="ARBA" id="ARBA00004651"/>
    </source>
</evidence>
<keyword evidence="5 8" id="KW-0812">Transmembrane</keyword>
<dbReference type="GO" id="GO:0015385">
    <property type="term" value="F:sodium:proton antiporter activity"/>
    <property type="evidence" value="ECO:0007669"/>
    <property type="project" value="TreeGrafter"/>
</dbReference>
<evidence type="ECO:0000256" key="5">
    <source>
        <dbReference type="ARBA" id="ARBA00022692"/>
    </source>
</evidence>
<sequence>MSVFSFAFLILSLAILAMSGRLIMGPTVPDRVVALDTLNTFVVATMVILGALFDSIVMVDIAIVYAALSFVGTLFIARYIEGGF</sequence>
<evidence type="ECO:0000313" key="9">
    <source>
        <dbReference type="EMBL" id="KRT34606.1"/>
    </source>
</evidence>
<dbReference type="NCBIfam" id="NF009242">
    <property type="entry name" value="PRK12599.1-1"/>
    <property type="match status" value="1"/>
</dbReference>
<keyword evidence="7 8" id="KW-0472">Membrane</keyword>
<dbReference type="GO" id="GO:0005886">
    <property type="term" value="C:plasma membrane"/>
    <property type="evidence" value="ECO:0007669"/>
    <property type="project" value="UniProtKB-SubCell"/>
</dbReference>
<dbReference type="PANTHER" id="PTHR34702">
    <property type="entry name" value="NA(+)/H(+) ANTIPORTER SUBUNIT F1"/>
    <property type="match status" value="1"/>
</dbReference>
<dbReference type="RefSeq" id="WP_009200517.1">
    <property type="nucleotide sequence ID" value="NZ_ACJX03000001.1"/>
</dbReference>
<keyword evidence="6 8" id="KW-1133">Transmembrane helix</keyword>
<evidence type="ECO:0000256" key="7">
    <source>
        <dbReference type="ARBA" id="ARBA00023136"/>
    </source>
</evidence>
<keyword evidence="3" id="KW-0813">Transport</keyword>
<dbReference type="PANTHER" id="PTHR34702:SF1">
    <property type="entry name" value="NA(+)_H(+) ANTIPORTER SUBUNIT F"/>
    <property type="match status" value="1"/>
</dbReference>
<dbReference type="eggNOG" id="COG2212">
    <property type="taxonomic scope" value="Bacteria"/>
</dbReference>
<accession>A0A0T5X9K7</accession>
<name>A0A0T5X9K7_9BACT</name>
<evidence type="ECO:0000256" key="8">
    <source>
        <dbReference type="SAM" id="Phobius"/>
    </source>
</evidence>
<dbReference type="EMBL" id="ACJX03000001">
    <property type="protein sequence ID" value="KRT34606.1"/>
    <property type="molecule type" value="Genomic_DNA"/>
</dbReference>
<gene>
    <name evidence="9" type="ORF">HMPREF1705_03838</name>
</gene>
<evidence type="ECO:0000256" key="3">
    <source>
        <dbReference type="ARBA" id="ARBA00022448"/>
    </source>
</evidence>
<comment type="subcellular location">
    <subcellularLocation>
        <location evidence="1">Cell membrane</location>
        <topology evidence="1">Multi-pass membrane protein</topology>
    </subcellularLocation>
</comment>
<dbReference type="STRING" id="592015.HMPREF1705_03838"/>
<dbReference type="AlphaFoldDB" id="A0A0T5X9K7"/>
<dbReference type="OrthoDB" id="9799958at2"/>
<comment type="caution">
    <text evidence="9">The sequence shown here is derived from an EMBL/GenBank/DDBJ whole genome shotgun (WGS) entry which is preliminary data.</text>
</comment>
<evidence type="ECO:0000256" key="6">
    <source>
        <dbReference type="ARBA" id="ARBA00022989"/>
    </source>
</evidence>
<comment type="similarity">
    <text evidence="2">Belongs to the CPA3 antiporters (TC 2.A.63) subunit F family.</text>
</comment>
<feature type="transmembrane region" description="Helical" evidence="8">
    <location>
        <begin position="44"/>
        <end position="77"/>
    </location>
</feature>
<evidence type="ECO:0000256" key="2">
    <source>
        <dbReference type="ARBA" id="ARBA00009212"/>
    </source>
</evidence>
<organism evidence="9 10">
    <name type="scientific">Acetomicrobium hydrogeniformans ATCC BAA-1850</name>
    <dbReference type="NCBI Taxonomy" id="592015"/>
    <lineage>
        <taxon>Bacteria</taxon>
        <taxon>Thermotogati</taxon>
        <taxon>Synergistota</taxon>
        <taxon>Synergistia</taxon>
        <taxon>Synergistales</taxon>
        <taxon>Acetomicrobiaceae</taxon>
        <taxon>Acetomicrobium</taxon>
    </lineage>
</organism>
<dbReference type="InterPro" id="IPR007208">
    <property type="entry name" value="MrpF/PhaF-like"/>
</dbReference>
<evidence type="ECO:0000256" key="4">
    <source>
        <dbReference type="ARBA" id="ARBA00022475"/>
    </source>
</evidence>
<evidence type="ECO:0000313" key="10">
    <source>
        <dbReference type="Proteomes" id="UP000005273"/>
    </source>
</evidence>
<dbReference type="Pfam" id="PF04066">
    <property type="entry name" value="MrpF_PhaF"/>
    <property type="match status" value="1"/>
</dbReference>
<protein>
    <submittedName>
        <fullName evidence="9">Putative Na(+)/H(+) antiporter subunit F</fullName>
    </submittedName>
</protein>
<dbReference type="Proteomes" id="UP000005273">
    <property type="component" value="Unassembled WGS sequence"/>
</dbReference>
<keyword evidence="4" id="KW-1003">Cell membrane</keyword>
<keyword evidence="10" id="KW-1185">Reference proteome</keyword>
<reference evidence="10" key="1">
    <citation type="submission" date="2012-09" db="EMBL/GenBank/DDBJ databases">
        <authorList>
            <person name="Weinstock G."/>
            <person name="Sodergren E."/>
            <person name="Clifton S."/>
            <person name="Fulton L."/>
            <person name="Fulton B."/>
            <person name="Courtney L."/>
            <person name="Fronick C."/>
            <person name="Harrison M."/>
            <person name="Strong C."/>
            <person name="Farmer C."/>
            <person name="Delehaunty K."/>
            <person name="Markovic C."/>
            <person name="Hall O."/>
            <person name="Minx P."/>
            <person name="Tomlinson C."/>
            <person name="Mitreva M."/>
            <person name="Nelson J."/>
            <person name="Hou S."/>
            <person name="Wollam A."/>
            <person name="Pepin K.H."/>
            <person name="Johnson M."/>
            <person name="Bhonagiri V."/>
            <person name="Nash W.E."/>
            <person name="Suruliraj S."/>
            <person name="Warren W."/>
            <person name="Chinwalla A."/>
            <person name="Mardis E.R."/>
            <person name="Wilson R.K."/>
        </authorList>
    </citation>
    <scope>NUCLEOTIDE SEQUENCE [LARGE SCALE GENOMIC DNA]</scope>
    <source>
        <strain evidence="10">OS1</strain>
    </source>
</reference>